<keyword evidence="2" id="KW-1185">Reference proteome</keyword>
<gene>
    <name evidence="1" type="ORF">SAMN05444372_1223</name>
</gene>
<name>A0A1M5R0A1_9FLAO</name>
<dbReference type="Proteomes" id="UP000184020">
    <property type="component" value="Unassembled WGS sequence"/>
</dbReference>
<dbReference type="OrthoDB" id="1430047at2"/>
<dbReference type="RefSeq" id="WP_073022104.1">
    <property type="nucleotide sequence ID" value="NZ_FQWF01000022.1"/>
</dbReference>
<accession>A0A1M5R0A1</accession>
<dbReference type="PROSITE" id="PS51257">
    <property type="entry name" value="PROKAR_LIPOPROTEIN"/>
    <property type="match status" value="1"/>
</dbReference>
<dbReference type="AlphaFoldDB" id="A0A1M5R0A1"/>
<evidence type="ECO:0000313" key="2">
    <source>
        <dbReference type="Proteomes" id="UP000184020"/>
    </source>
</evidence>
<evidence type="ECO:0000313" key="1">
    <source>
        <dbReference type="EMBL" id="SHH19536.1"/>
    </source>
</evidence>
<sequence>MKNLSILLVILTAFFTTGCEDVIDLELDTAPPKLVITASINWKKGTAGNQQKITLSTTTSFYSLEIPKVSKAVIFITNSANNTFNFVESSVKGDYNCTNFVPVIDETYTLTVISNGATYTSTETLKAVAPITEIIQNNQGGFTRDRKEIKTFYVDPASKPNFYLYKYTYSTPVKANYYVDEDAFFDGNKFFSISQNDDLKTGDNIEVTHFGISKEYYNYMSVLVSIASNSGGGPFQSPPATVKGNIKNTTKFEDFPLGYFSLSEIDTRKYVIE</sequence>
<dbReference type="STRING" id="229205.SAMN05444372_1223"/>
<dbReference type="EMBL" id="FQWF01000022">
    <property type="protein sequence ID" value="SHH19536.1"/>
    <property type="molecule type" value="Genomic_DNA"/>
</dbReference>
<dbReference type="Pfam" id="PF14054">
    <property type="entry name" value="DUF4249"/>
    <property type="match status" value="1"/>
</dbReference>
<proteinExistence type="predicted"/>
<reference evidence="2" key="1">
    <citation type="submission" date="2016-11" db="EMBL/GenBank/DDBJ databases">
        <authorList>
            <person name="Varghese N."/>
            <person name="Submissions S."/>
        </authorList>
    </citation>
    <scope>NUCLEOTIDE SEQUENCE [LARGE SCALE GENOMIC DNA]</scope>
    <source>
        <strain evidence="2">DSM 17659</strain>
    </source>
</reference>
<organism evidence="1 2">
    <name type="scientific">Flavobacterium micromati</name>
    <dbReference type="NCBI Taxonomy" id="229205"/>
    <lineage>
        <taxon>Bacteria</taxon>
        <taxon>Pseudomonadati</taxon>
        <taxon>Bacteroidota</taxon>
        <taxon>Flavobacteriia</taxon>
        <taxon>Flavobacteriales</taxon>
        <taxon>Flavobacteriaceae</taxon>
        <taxon>Flavobacterium</taxon>
    </lineage>
</organism>
<evidence type="ECO:0008006" key="3">
    <source>
        <dbReference type="Google" id="ProtNLM"/>
    </source>
</evidence>
<protein>
    <recommendedName>
        <fullName evidence="3">DUF4249 domain-containing protein</fullName>
    </recommendedName>
</protein>
<dbReference type="InterPro" id="IPR025345">
    <property type="entry name" value="DUF4249"/>
</dbReference>